<dbReference type="Proteomes" id="UP000256829">
    <property type="component" value="Unassembled WGS sequence"/>
</dbReference>
<dbReference type="AlphaFoldDB" id="A0A3D8VFP1"/>
<keyword evidence="2" id="KW-1185">Reference proteome</keyword>
<accession>A0A3D8VFP1</accession>
<sequence length="269" mass="30334">MPACASRWISMPPVSRSNLYIGCAGWSLPSATRSLFGEGESMLARYATRFNATEINSSFHRPHRRDTYVRWAASVPARFRFSVKLPRTITHDARLRGIARELDRFAGEVDGLGRKFAVLLVQLPPSLPFEARTATTFFAMLRRRFDVGIACEARHASWFTPRAEELWQRHGIARVAADPPVPDGASRDPGGDARMRYWRWHGSPRVYYSAYDDAALRTLTDGVNGHRGMRWVIFDNTAHGHAATDALRLQSMLDEAPTTNSSSKKRRTT</sequence>
<dbReference type="Pfam" id="PF01904">
    <property type="entry name" value="DUF72"/>
    <property type="match status" value="1"/>
</dbReference>
<dbReference type="PANTHER" id="PTHR30348">
    <property type="entry name" value="UNCHARACTERIZED PROTEIN YECE"/>
    <property type="match status" value="1"/>
</dbReference>
<name>A0A3D8VFP1_9GAMM</name>
<comment type="caution">
    <text evidence="1">The sequence shown here is derived from an EMBL/GenBank/DDBJ whole genome shotgun (WGS) entry which is preliminary data.</text>
</comment>
<dbReference type="Gene3D" id="3.20.20.410">
    <property type="entry name" value="Protein of unknown function UPF0759"/>
    <property type="match status" value="1"/>
</dbReference>
<dbReference type="InterPro" id="IPR002763">
    <property type="entry name" value="DUF72"/>
</dbReference>
<reference evidence="1 2" key="1">
    <citation type="submission" date="2018-08" db="EMBL/GenBank/DDBJ databases">
        <title>Lysobacter soli KCTC 22011, whole genome shotgun sequence.</title>
        <authorList>
            <person name="Zhang X."/>
            <person name="Feng G."/>
            <person name="Zhu H."/>
        </authorList>
    </citation>
    <scope>NUCLEOTIDE SEQUENCE [LARGE SCALE GENOMIC DNA]</scope>
    <source>
        <strain evidence="1 2">KCTC 22011</strain>
    </source>
</reference>
<dbReference type="EMBL" id="QTJR01000003">
    <property type="protein sequence ID" value="RDY68200.1"/>
    <property type="molecule type" value="Genomic_DNA"/>
</dbReference>
<evidence type="ECO:0000313" key="2">
    <source>
        <dbReference type="Proteomes" id="UP000256829"/>
    </source>
</evidence>
<dbReference type="InterPro" id="IPR036520">
    <property type="entry name" value="UPF0759_sf"/>
</dbReference>
<organism evidence="1 2">
    <name type="scientific">Lysobacter soli</name>
    <dbReference type="NCBI Taxonomy" id="453783"/>
    <lineage>
        <taxon>Bacteria</taxon>
        <taxon>Pseudomonadati</taxon>
        <taxon>Pseudomonadota</taxon>
        <taxon>Gammaproteobacteria</taxon>
        <taxon>Lysobacterales</taxon>
        <taxon>Lysobacteraceae</taxon>
        <taxon>Lysobacter</taxon>
    </lineage>
</organism>
<dbReference type="PANTHER" id="PTHR30348:SF14">
    <property type="entry name" value="BLR8050 PROTEIN"/>
    <property type="match status" value="1"/>
</dbReference>
<gene>
    <name evidence="1" type="ORF">DX912_06230</name>
</gene>
<protein>
    <submittedName>
        <fullName evidence="1">DUF72 domain-containing protein</fullName>
    </submittedName>
</protein>
<evidence type="ECO:0000313" key="1">
    <source>
        <dbReference type="EMBL" id="RDY68200.1"/>
    </source>
</evidence>
<proteinExistence type="predicted"/>
<dbReference type="SUPFAM" id="SSF117396">
    <property type="entry name" value="TM1631-like"/>
    <property type="match status" value="1"/>
</dbReference>